<reference evidence="1" key="1">
    <citation type="submission" date="2021-01" db="EMBL/GenBank/DDBJ databases">
        <authorList>
            <person name="Sun Q."/>
        </authorList>
    </citation>
    <scope>NUCLEOTIDE SEQUENCE</scope>
    <source>
        <strain evidence="1">YIM B02566</strain>
    </source>
</reference>
<proteinExistence type="predicted"/>
<comment type="caution">
    <text evidence="1">The sequence shown here is derived from an EMBL/GenBank/DDBJ whole genome shotgun (WGS) entry which is preliminary data.</text>
</comment>
<dbReference type="EMBL" id="JAENHL010000007">
    <property type="protein sequence ID" value="MBK1866999.1"/>
    <property type="molecule type" value="Genomic_DNA"/>
</dbReference>
<keyword evidence="2" id="KW-1185">Reference proteome</keyword>
<sequence length="384" mass="40941">MADIVRRPIRWGMVGGGIGGFIGEAHRMAARLDGKFELVAGALSSDPERARLSAAQCFIAPERSYADYREMAKAEAARPDGIEVVSVVTPNASHHAIVSAFLEQGIAVICDKPLATSLADAEDLVARAAEAQRLLGVTYNYSGYPMIRHARSLIAEGGIGEVRMVQAEFALGWLAVPLEQEGVKQAWRTDPASAGPSGVVADIGTHAYHLLRFVTGLEVQTLAADLSTMVAGRKLEDNANILLRFKDGARGILWASMVAAGESVGFRLRVYGATGHIAWDEAFPDQLHLRLLDGTDQTLHRGSKLSPLAKSATRLVSGLPEGFIEAFANLYGDYAEQIIARREKRASDPLSLLAPTGADGVDALAFVEAVLQSGRADASWVAVG</sequence>
<evidence type="ECO:0000313" key="2">
    <source>
        <dbReference type="Proteomes" id="UP000616151"/>
    </source>
</evidence>
<organism evidence="1 2">
    <name type="scientific">Taklimakanibacter albus</name>
    <dbReference type="NCBI Taxonomy" id="2800327"/>
    <lineage>
        <taxon>Bacteria</taxon>
        <taxon>Pseudomonadati</taxon>
        <taxon>Pseudomonadota</taxon>
        <taxon>Alphaproteobacteria</taxon>
        <taxon>Hyphomicrobiales</taxon>
        <taxon>Aestuariivirgaceae</taxon>
        <taxon>Taklimakanibacter</taxon>
    </lineage>
</organism>
<accession>A0ACC5R2Z1</accession>
<name>A0ACC5R2Z1_9HYPH</name>
<dbReference type="Proteomes" id="UP000616151">
    <property type="component" value="Unassembled WGS sequence"/>
</dbReference>
<evidence type="ECO:0000313" key="1">
    <source>
        <dbReference type="EMBL" id="MBK1866999.1"/>
    </source>
</evidence>
<gene>
    <name evidence="1" type="ORF">JHL16_11640</name>
</gene>
<protein>
    <submittedName>
        <fullName evidence="1">Gfo/Idh/MocA family oxidoreductase</fullName>
    </submittedName>
</protein>